<feature type="compositionally biased region" description="Low complexity" evidence="1">
    <location>
        <begin position="392"/>
        <end position="403"/>
    </location>
</feature>
<evidence type="ECO:0000313" key="3">
    <source>
        <dbReference type="EMBL" id="KAG0265631.1"/>
    </source>
</evidence>
<dbReference type="OrthoDB" id="2437788at2759"/>
<evidence type="ECO:0000313" key="4">
    <source>
        <dbReference type="Proteomes" id="UP000807716"/>
    </source>
</evidence>
<keyword evidence="2" id="KW-0812">Transmembrane</keyword>
<feature type="transmembrane region" description="Helical" evidence="2">
    <location>
        <begin position="192"/>
        <end position="221"/>
    </location>
</feature>
<dbReference type="AlphaFoldDB" id="A0A9P6QHG9"/>
<keyword evidence="2" id="KW-0472">Membrane</keyword>
<feature type="region of interest" description="Disordered" evidence="1">
    <location>
        <begin position="24"/>
        <end position="47"/>
    </location>
</feature>
<proteinExistence type="predicted"/>
<feature type="region of interest" description="Disordered" evidence="1">
    <location>
        <begin position="364"/>
        <end position="411"/>
    </location>
</feature>
<reference evidence="3" key="1">
    <citation type="journal article" date="2020" name="Fungal Divers.">
        <title>Resolving the Mortierellaceae phylogeny through synthesis of multi-gene phylogenetics and phylogenomics.</title>
        <authorList>
            <person name="Vandepol N."/>
            <person name="Liber J."/>
            <person name="Desiro A."/>
            <person name="Na H."/>
            <person name="Kennedy M."/>
            <person name="Barry K."/>
            <person name="Grigoriev I.V."/>
            <person name="Miller A.N."/>
            <person name="O'Donnell K."/>
            <person name="Stajich J.E."/>
            <person name="Bonito G."/>
        </authorList>
    </citation>
    <scope>NUCLEOTIDE SEQUENCE</scope>
    <source>
        <strain evidence="3">BC1065</strain>
    </source>
</reference>
<sequence length="523" mass="59577">MFARVSLSQAARLCSQQSRNFASSAAHAASHHTRHQQPPRRYDHHPLFKNVSPQFFTANKFQPAYTNNLFEAQQNALRARYQLRGFHSDRRHGHLRTPFTSPFFFTGSKAATTGTTATATATTATGATRGFCGGRAGRDGGPWHEHMERHWQKWNRHHMRWYDHHVHHKYHHSHHHSHGYRRRGPFRFLMKAIMYSTAIIAIPAIVVFGASTALPILFVPIAVGGALFFAGSLVFLVLPVVLIGGAVTFFAFSMPAAMAMKDVNKILKRDNGHGSGGGDDGDDHVYMNGGAGHWSALGTLGKDWEIQPAGEDEYFHWSFPTNRQPLDKVEIRLAVFDPEDSSRRKHKALKWFDRLAEGINEEAPCGSTDCHHRDHHHRRRHWKGDDDDNDNGNDNSNNNNNSGKTTSLSRKSHFQYRQSMWEDYEGPKDMTLRRDGNHVEIQFEDDGAKVMKTKMAKKYLRLGQIVDRAASEVEAREGRKLGDQVVLVRKVAARDSCWWWTPYGEISLRIPFSRQWVRDLSDE</sequence>
<feature type="transmembrane region" description="Helical" evidence="2">
    <location>
        <begin position="227"/>
        <end position="252"/>
    </location>
</feature>
<evidence type="ECO:0000256" key="1">
    <source>
        <dbReference type="SAM" id="MobiDB-lite"/>
    </source>
</evidence>
<name>A0A9P6QHG9_9FUNG</name>
<organism evidence="3 4">
    <name type="scientific">Actinomortierella ambigua</name>
    <dbReference type="NCBI Taxonomy" id="1343610"/>
    <lineage>
        <taxon>Eukaryota</taxon>
        <taxon>Fungi</taxon>
        <taxon>Fungi incertae sedis</taxon>
        <taxon>Mucoromycota</taxon>
        <taxon>Mortierellomycotina</taxon>
        <taxon>Mortierellomycetes</taxon>
        <taxon>Mortierellales</taxon>
        <taxon>Mortierellaceae</taxon>
        <taxon>Actinomortierella</taxon>
    </lineage>
</organism>
<evidence type="ECO:0000256" key="2">
    <source>
        <dbReference type="SAM" id="Phobius"/>
    </source>
</evidence>
<keyword evidence="4" id="KW-1185">Reference proteome</keyword>
<protein>
    <submittedName>
        <fullName evidence="3">Uncharacterized protein</fullName>
    </submittedName>
</protein>
<feature type="compositionally biased region" description="Basic residues" evidence="1">
    <location>
        <begin position="373"/>
        <end position="382"/>
    </location>
</feature>
<gene>
    <name evidence="3" type="ORF">DFQ27_000506</name>
</gene>
<accession>A0A9P6QHG9</accession>
<dbReference type="Proteomes" id="UP000807716">
    <property type="component" value="Unassembled WGS sequence"/>
</dbReference>
<keyword evidence="2" id="KW-1133">Transmembrane helix</keyword>
<dbReference type="EMBL" id="JAAAJB010000112">
    <property type="protein sequence ID" value="KAG0265631.1"/>
    <property type="molecule type" value="Genomic_DNA"/>
</dbReference>
<feature type="compositionally biased region" description="Basic residues" evidence="1">
    <location>
        <begin position="29"/>
        <end position="38"/>
    </location>
</feature>
<comment type="caution">
    <text evidence="3">The sequence shown here is derived from an EMBL/GenBank/DDBJ whole genome shotgun (WGS) entry which is preliminary data.</text>
</comment>